<feature type="domain" description="DUF6933" evidence="1">
    <location>
        <begin position="25"/>
        <end position="180"/>
    </location>
</feature>
<dbReference type="EMBL" id="FQZE01000017">
    <property type="protein sequence ID" value="SHJ36479.1"/>
    <property type="molecule type" value="Genomic_DNA"/>
</dbReference>
<accession>A0A1M6IQ58</accession>
<dbReference type="AlphaFoldDB" id="A0A1M6IQ58"/>
<evidence type="ECO:0000259" key="1">
    <source>
        <dbReference type="Pfam" id="PF22016"/>
    </source>
</evidence>
<dbReference type="STRING" id="1168035.SAMN05444280_11779"/>
<organism evidence="2 3">
    <name type="scientific">Tangfeifania diversioriginum</name>
    <dbReference type="NCBI Taxonomy" id="1168035"/>
    <lineage>
        <taxon>Bacteria</taxon>
        <taxon>Pseudomonadati</taxon>
        <taxon>Bacteroidota</taxon>
        <taxon>Bacteroidia</taxon>
        <taxon>Marinilabiliales</taxon>
        <taxon>Prolixibacteraceae</taxon>
        <taxon>Tangfeifania</taxon>
    </lineage>
</organism>
<name>A0A1M6IQ58_9BACT</name>
<evidence type="ECO:0000313" key="2">
    <source>
        <dbReference type="EMBL" id="SHJ36479.1"/>
    </source>
</evidence>
<keyword evidence="3" id="KW-1185">Reference proteome</keyword>
<evidence type="ECO:0000313" key="3">
    <source>
        <dbReference type="Proteomes" id="UP000184050"/>
    </source>
</evidence>
<dbReference type="Proteomes" id="UP000184050">
    <property type="component" value="Unassembled WGS sequence"/>
</dbReference>
<dbReference type="Pfam" id="PF22016">
    <property type="entry name" value="DUF6933"/>
    <property type="match status" value="1"/>
</dbReference>
<dbReference type="InterPro" id="IPR053864">
    <property type="entry name" value="DUF6933"/>
</dbReference>
<sequence>MRRRHHFVANLCQRGENPIRFVTMIIRGTNKILKTSGIKPVKNTDEITSELPGEWYAGLLSTGKQGKLAIHFLHHPTMLTVLVNGKSLNKALPVFQERSENLIKRLGYGKLLFQYQLQTEPQIFATNSRSMLSHMNQLRYNIEYHLAMAETIEDTNWDYIEDVHFNYIFSRNKKYMTPKEILDALMIDK</sequence>
<proteinExistence type="predicted"/>
<gene>
    <name evidence="2" type="ORF">SAMN05444280_11779</name>
</gene>
<reference evidence="2 3" key="1">
    <citation type="submission" date="2016-11" db="EMBL/GenBank/DDBJ databases">
        <authorList>
            <person name="Jaros S."/>
            <person name="Januszkiewicz K."/>
            <person name="Wedrychowicz H."/>
        </authorList>
    </citation>
    <scope>NUCLEOTIDE SEQUENCE [LARGE SCALE GENOMIC DNA]</scope>
    <source>
        <strain evidence="2 3">DSM 27063</strain>
    </source>
</reference>
<protein>
    <recommendedName>
        <fullName evidence="1">DUF6933 domain-containing protein</fullName>
    </recommendedName>
</protein>